<dbReference type="Proteomes" id="UP001595705">
    <property type="component" value="Unassembled WGS sequence"/>
</dbReference>
<dbReference type="Gene3D" id="3.40.50.1820">
    <property type="entry name" value="alpha/beta hydrolase"/>
    <property type="match status" value="1"/>
</dbReference>
<dbReference type="PANTHER" id="PTHR37946">
    <property type="entry name" value="SLL1969 PROTEIN"/>
    <property type="match status" value="1"/>
</dbReference>
<evidence type="ECO:0000313" key="3">
    <source>
        <dbReference type="Proteomes" id="UP001595705"/>
    </source>
</evidence>
<dbReference type="RefSeq" id="WP_386741927.1">
    <property type="nucleotide sequence ID" value="NZ_JBHRYA010000001.1"/>
</dbReference>
<sequence>MSMTATSLPESTAADRGVPSSSRSANPGVPTRRVVLLHGIWMVGATMQWVGTRLRAAGFATETFGYHSIVGGPDEAVPQLAEQLRDGGETDIVAHSLGGLVALQALAAEPGLPVRRVVCLGVPLCGSSAASNLSRWPLAALWLGRSAELLQNGCVAWPRGPEVGMIAGSLPHGLGGLLASFEGDNDGSVSVEETRSPQLADHVVVAASHSGLLFSAEAIAQTLAFLHAGRFEHPDQAA</sequence>
<feature type="region of interest" description="Disordered" evidence="1">
    <location>
        <begin position="1"/>
        <end position="28"/>
    </location>
</feature>
<accession>A0ABV7XGM7</accession>
<name>A0ABV7XGM7_9GAMM</name>
<organism evidence="2 3">
    <name type="scientific">Luteimonas soli</name>
    <dbReference type="NCBI Taxonomy" id="1648966"/>
    <lineage>
        <taxon>Bacteria</taxon>
        <taxon>Pseudomonadati</taxon>
        <taxon>Pseudomonadota</taxon>
        <taxon>Gammaproteobacteria</taxon>
        <taxon>Lysobacterales</taxon>
        <taxon>Lysobacteraceae</taxon>
        <taxon>Luteimonas</taxon>
    </lineage>
</organism>
<dbReference type="EMBL" id="JBHRYA010000001">
    <property type="protein sequence ID" value="MFC3714941.1"/>
    <property type="molecule type" value="Genomic_DNA"/>
</dbReference>
<evidence type="ECO:0000256" key="1">
    <source>
        <dbReference type="SAM" id="MobiDB-lite"/>
    </source>
</evidence>
<protein>
    <submittedName>
        <fullName evidence="2">Esterase/lipase family protein</fullName>
    </submittedName>
</protein>
<gene>
    <name evidence="2" type="ORF">ACFONC_02075</name>
</gene>
<proteinExistence type="predicted"/>
<dbReference type="PANTHER" id="PTHR37946:SF1">
    <property type="entry name" value="SLL1969 PROTEIN"/>
    <property type="match status" value="1"/>
</dbReference>
<dbReference type="InterPro" id="IPR029058">
    <property type="entry name" value="AB_hydrolase_fold"/>
</dbReference>
<keyword evidence="3" id="KW-1185">Reference proteome</keyword>
<dbReference type="SUPFAM" id="SSF53474">
    <property type="entry name" value="alpha/beta-Hydrolases"/>
    <property type="match status" value="1"/>
</dbReference>
<feature type="compositionally biased region" description="Polar residues" evidence="1">
    <location>
        <begin position="1"/>
        <end position="10"/>
    </location>
</feature>
<comment type="caution">
    <text evidence="2">The sequence shown here is derived from an EMBL/GenBank/DDBJ whole genome shotgun (WGS) entry which is preliminary data.</text>
</comment>
<reference evidence="3" key="1">
    <citation type="journal article" date="2019" name="Int. J. Syst. Evol. Microbiol.">
        <title>The Global Catalogue of Microorganisms (GCM) 10K type strain sequencing project: providing services to taxonomists for standard genome sequencing and annotation.</title>
        <authorList>
            <consortium name="The Broad Institute Genomics Platform"/>
            <consortium name="The Broad Institute Genome Sequencing Center for Infectious Disease"/>
            <person name="Wu L."/>
            <person name="Ma J."/>
        </authorList>
    </citation>
    <scope>NUCLEOTIDE SEQUENCE [LARGE SCALE GENOMIC DNA]</scope>
    <source>
        <strain evidence="3">KCTC 42441</strain>
    </source>
</reference>
<evidence type="ECO:0000313" key="2">
    <source>
        <dbReference type="EMBL" id="MFC3714941.1"/>
    </source>
</evidence>